<gene>
    <name evidence="2" type="ORF">PCAR00345_LOCUS6460</name>
    <name evidence="3" type="ORF">PCAR00345_LOCUS6461</name>
</gene>
<reference evidence="2" key="1">
    <citation type="submission" date="2021-01" db="EMBL/GenBank/DDBJ databases">
        <authorList>
            <person name="Corre E."/>
            <person name="Pelletier E."/>
            <person name="Niang G."/>
            <person name="Scheremetjew M."/>
            <person name="Finn R."/>
            <person name="Kale V."/>
            <person name="Holt S."/>
            <person name="Cochrane G."/>
            <person name="Meng A."/>
            <person name="Brown T."/>
            <person name="Cohen L."/>
        </authorList>
    </citation>
    <scope>NUCLEOTIDE SEQUENCE</scope>
    <source>
        <strain evidence="2">CCMP645</strain>
    </source>
</reference>
<feature type="compositionally biased region" description="Low complexity" evidence="1">
    <location>
        <begin position="99"/>
        <end position="120"/>
    </location>
</feature>
<protein>
    <submittedName>
        <fullName evidence="2">Uncharacterized protein</fullName>
    </submittedName>
</protein>
<dbReference type="EMBL" id="HBIZ01010880">
    <property type="protein sequence ID" value="CAE0753874.1"/>
    <property type="molecule type" value="Transcribed_RNA"/>
</dbReference>
<sequence>MAEVTPPAPMSPGGRAKLSFPPLVSKWTVRSQPNWPGAQYTRRTKLKTHCDEPYSAEFLAELQATLGDNFHVFEQAMQPATRPKLSRGRPPAESGGGLNASLGNSFSSSLSSSRSPSRGGVRTPKGGRLSQSMDLSSTTRSLSGAMTQSRFLQSSLPWGPLPDVEDTMDSLNEWFGKYGRPKPETDYLGSQAFYSQFKPMQKRCCGEPSQVEIMVRGTVTN</sequence>
<dbReference type="EMBL" id="HBIZ01010879">
    <property type="protein sequence ID" value="CAE0753873.1"/>
    <property type="molecule type" value="Transcribed_RNA"/>
</dbReference>
<feature type="compositionally biased region" description="Polar residues" evidence="1">
    <location>
        <begin position="129"/>
        <end position="146"/>
    </location>
</feature>
<feature type="region of interest" description="Disordered" evidence="1">
    <location>
        <begin position="79"/>
        <end position="146"/>
    </location>
</feature>
<organism evidence="2">
    <name type="scientific">Chrysotila carterae</name>
    <name type="common">Marine alga</name>
    <name type="synonym">Syracosphaera carterae</name>
    <dbReference type="NCBI Taxonomy" id="13221"/>
    <lineage>
        <taxon>Eukaryota</taxon>
        <taxon>Haptista</taxon>
        <taxon>Haptophyta</taxon>
        <taxon>Prymnesiophyceae</taxon>
        <taxon>Isochrysidales</taxon>
        <taxon>Isochrysidaceae</taxon>
        <taxon>Chrysotila</taxon>
    </lineage>
</organism>
<proteinExistence type="predicted"/>
<dbReference type="AlphaFoldDB" id="A0A6S9RPL5"/>
<evidence type="ECO:0000256" key="1">
    <source>
        <dbReference type="SAM" id="MobiDB-lite"/>
    </source>
</evidence>
<evidence type="ECO:0000313" key="3">
    <source>
        <dbReference type="EMBL" id="CAE0753874.1"/>
    </source>
</evidence>
<accession>A0A6S9RPL5</accession>
<evidence type="ECO:0000313" key="2">
    <source>
        <dbReference type="EMBL" id="CAE0753873.1"/>
    </source>
</evidence>
<name>A0A6S9RPL5_CHRCT</name>